<dbReference type="OrthoDB" id="9784036at2"/>
<dbReference type="InterPro" id="IPR050583">
    <property type="entry name" value="Mycobacterial_A85_antigen"/>
</dbReference>
<dbReference type="PATRIC" id="fig|1131935.3.peg.1952"/>
<dbReference type="AlphaFoldDB" id="H3SEE7"/>
<organism evidence="1 2">
    <name type="scientific">Paenibacillus dendritiformis C454</name>
    <dbReference type="NCBI Taxonomy" id="1131935"/>
    <lineage>
        <taxon>Bacteria</taxon>
        <taxon>Bacillati</taxon>
        <taxon>Bacillota</taxon>
        <taxon>Bacilli</taxon>
        <taxon>Bacillales</taxon>
        <taxon>Paenibacillaceae</taxon>
        <taxon>Paenibacillus</taxon>
    </lineage>
</organism>
<sequence>MSVKLLESVKGVKSVKSLESGSRLLRMERFHSDYLNNDRELFVYLPPGYQQEPNRRYPVLYMHDGQNIFHPAFNGYSWNVHAAADKLIAERRMEEIIIVGIPNMGMERADEFTHDLEGVRFQDDKFPVQPRGHLYERFLIEEVKPYVDALFRTQPEPEHTALMGSSRGGQVTYHIGLRRPDVFSMLGIISPYMYCVYPETLEEVQLYHTFTVKQPIKKIWIDLGSREGLLVMEKHVREVTEKLLDLGYEADDELVYLYEPGSAHVEKDWEARVSAPLLHFFGHRGQACSLTLHGDLEVGITGPPCRLNPIVEFDSGFKMSPLRAVYRVADEHIAQVRDDGTVIPLQPGDTEVTVQVDGREALMPLRVMEEIPTHVTLDIVVHVPSDTPEGLKLYAWFPLTCDQGRRAYTARLRIPLHTEWVFQVNREDGSFEVDGAGSPVKRCYKAEKDGTLEIVVERWNERKE</sequence>
<dbReference type="SUPFAM" id="SSF53474">
    <property type="entry name" value="alpha/beta-Hydrolases"/>
    <property type="match status" value="1"/>
</dbReference>
<reference evidence="1 2" key="1">
    <citation type="journal article" date="2012" name="J. Bacteriol.">
        <title>Genome Sequence of the Pattern-Forming Social Bacterium Paenibacillus dendritiformis C454 Chiral Morphotype.</title>
        <authorList>
            <person name="Sirota-Madi A."/>
            <person name="Olender T."/>
            <person name="Helman Y."/>
            <person name="Brainis I."/>
            <person name="Finkelshtein A."/>
            <person name="Roth D."/>
            <person name="Hagai E."/>
            <person name="Leshkowitz D."/>
            <person name="Brodsky L."/>
            <person name="Galatenko V."/>
            <person name="Nikolaev V."/>
            <person name="Gutnick D.L."/>
            <person name="Lancet D."/>
            <person name="Ben-Jacob E."/>
        </authorList>
    </citation>
    <scope>NUCLEOTIDE SEQUENCE [LARGE SCALE GENOMIC DNA]</scope>
    <source>
        <strain evidence="1 2">C454</strain>
    </source>
</reference>
<dbReference type="Gene3D" id="3.40.50.1820">
    <property type="entry name" value="alpha/beta hydrolase"/>
    <property type="match status" value="1"/>
</dbReference>
<dbReference type="STRING" id="1131935.PDENDC454_09490"/>
<proteinExistence type="predicted"/>
<dbReference type="Pfam" id="PF00756">
    <property type="entry name" value="Esterase"/>
    <property type="match status" value="1"/>
</dbReference>
<evidence type="ECO:0000313" key="1">
    <source>
        <dbReference type="EMBL" id="EHQ62528.1"/>
    </source>
</evidence>
<dbReference type="Proteomes" id="UP000003900">
    <property type="component" value="Unassembled WGS sequence"/>
</dbReference>
<comment type="caution">
    <text evidence="1">The sequence shown here is derived from an EMBL/GenBank/DDBJ whole genome shotgun (WGS) entry which is preliminary data.</text>
</comment>
<keyword evidence="2" id="KW-1185">Reference proteome</keyword>
<dbReference type="EMBL" id="AHKH01000019">
    <property type="protein sequence ID" value="EHQ62528.1"/>
    <property type="molecule type" value="Genomic_DNA"/>
</dbReference>
<protein>
    <submittedName>
        <fullName evidence="1">Putative esterase</fullName>
    </submittedName>
</protein>
<dbReference type="InterPro" id="IPR029058">
    <property type="entry name" value="AB_hydrolase_fold"/>
</dbReference>
<dbReference type="InterPro" id="IPR000801">
    <property type="entry name" value="Esterase-like"/>
</dbReference>
<accession>H3SEE7</accession>
<name>H3SEE7_9BACL</name>
<evidence type="ECO:0000313" key="2">
    <source>
        <dbReference type="Proteomes" id="UP000003900"/>
    </source>
</evidence>
<dbReference type="PANTHER" id="PTHR48098:SF6">
    <property type="entry name" value="FERRI-BACILLIBACTIN ESTERASE BESA"/>
    <property type="match status" value="1"/>
</dbReference>
<dbReference type="RefSeq" id="WP_006676409.1">
    <property type="nucleotide sequence ID" value="NZ_AHKH01000019.1"/>
</dbReference>
<gene>
    <name evidence="1" type="ORF">PDENDC454_09490</name>
</gene>
<dbReference type="PANTHER" id="PTHR48098">
    <property type="entry name" value="ENTEROCHELIN ESTERASE-RELATED"/>
    <property type="match status" value="1"/>
</dbReference>